<accession>A0A841BP76</accession>
<protein>
    <submittedName>
        <fullName evidence="4">CheY-like chemotaxis protein</fullName>
    </submittedName>
</protein>
<dbReference type="Gene3D" id="3.40.50.2300">
    <property type="match status" value="1"/>
</dbReference>
<dbReference type="AlphaFoldDB" id="A0A841BP76"/>
<evidence type="ECO:0000256" key="2">
    <source>
        <dbReference type="PROSITE-ProRule" id="PRU00169"/>
    </source>
</evidence>
<organism evidence="4 5">
    <name type="scientific">Allocatelliglobosispora scoriae</name>
    <dbReference type="NCBI Taxonomy" id="643052"/>
    <lineage>
        <taxon>Bacteria</taxon>
        <taxon>Bacillati</taxon>
        <taxon>Actinomycetota</taxon>
        <taxon>Actinomycetes</taxon>
        <taxon>Micromonosporales</taxon>
        <taxon>Micromonosporaceae</taxon>
        <taxon>Allocatelliglobosispora</taxon>
    </lineage>
</organism>
<dbReference type="InterPro" id="IPR050595">
    <property type="entry name" value="Bact_response_regulator"/>
</dbReference>
<dbReference type="PANTHER" id="PTHR44591:SF3">
    <property type="entry name" value="RESPONSE REGULATORY DOMAIN-CONTAINING PROTEIN"/>
    <property type="match status" value="1"/>
</dbReference>
<dbReference type="PANTHER" id="PTHR44591">
    <property type="entry name" value="STRESS RESPONSE REGULATOR PROTEIN 1"/>
    <property type="match status" value="1"/>
</dbReference>
<evidence type="ECO:0000313" key="5">
    <source>
        <dbReference type="Proteomes" id="UP000587527"/>
    </source>
</evidence>
<dbReference type="InterPro" id="IPR001789">
    <property type="entry name" value="Sig_transdc_resp-reg_receiver"/>
</dbReference>
<dbReference type="PROSITE" id="PS50110">
    <property type="entry name" value="RESPONSE_REGULATORY"/>
    <property type="match status" value="1"/>
</dbReference>
<gene>
    <name evidence="4" type="ORF">F4553_002132</name>
</gene>
<keyword evidence="5" id="KW-1185">Reference proteome</keyword>
<reference evidence="4 5" key="1">
    <citation type="submission" date="2020-08" db="EMBL/GenBank/DDBJ databases">
        <title>Sequencing the genomes of 1000 actinobacteria strains.</title>
        <authorList>
            <person name="Klenk H.-P."/>
        </authorList>
    </citation>
    <scope>NUCLEOTIDE SEQUENCE [LARGE SCALE GENOMIC DNA]</scope>
    <source>
        <strain evidence="4 5">DSM 45362</strain>
    </source>
</reference>
<keyword evidence="1 2" id="KW-0597">Phosphoprotein</keyword>
<dbReference type="GO" id="GO:0000160">
    <property type="term" value="P:phosphorelay signal transduction system"/>
    <property type="evidence" value="ECO:0007669"/>
    <property type="project" value="InterPro"/>
</dbReference>
<dbReference type="Pfam" id="PF00072">
    <property type="entry name" value="Response_reg"/>
    <property type="match status" value="1"/>
</dbReference>
<evidence type="ECO:0000313" key="4">
    <source>
        <dbReference type="EMBL" id="MBB5868753.1"/>
    </source>
</evidence>
<feature type="modified residue" description="4-aspartylphosphate" evidence="2">
    <location>
        <position position="60"/>
    </location>
</feature>
<dbReference type="SUPFAM" id="SSF52172">
    <property type="entry name" value="CheY-like"/>
    <property type="match status" value="1"/>
</dbReference>
<proteinExistence type="predicted"/>
<evidence type="ECO:0000256" key="1">
    <source>
        <dbReference type="ARBA" id="ARBA00022553"/>
    </source>
</evidence>
<sequence>MTPIVPGQPAKILLVDDRHDNLVALEAMLQGLPVQAVTADSGDAALKQLLKGDFALILLDAHMPGMDGFETAAHIKSRERTRQIPIIFLTAADRDARLALRGYAAGAVDYMTKPFDPWVLRAKVSILVEMYLKSEHIGVLARQLAQLEETVGKTLAVLAENPPTEAVKLATELLQAAIRDADTP</sequence>
<evidence type="ECO:0000259" key="3">
    <source>
        <dbReference type="PROSITE" id="PS50110"/>
    </source>
</evidence>
<feature type="domain" description="Response regulatory" evidence="3">
    <location>
        <begin position="11"/>
        <end position="128"/>
    </location>
</feature>
<dbReference type="SMART" id="SM00448">
    <property type="entry name" value="REC"/>
    <property type="match status" value="1"/>
</dbReference>
<dbReference type="Proteomes" id="UP000587527">
    <property type="component" value="Unassembled WGS sequence"/>
</dbReference>
<dbReference type="InterPro" id="IPR011006">
    <property type="entry name" value="CheY-like_superfamily"/>
</dbReference>
<dbReference type="EMBL" id="JACHMN010000002">
    <property type="protein sequence ID" value="MBB5868753.1"/>
    <property type="molecule type" value="Genomic_DNA"/>
</dbReference>
<name>A0A841BP76_9ACTN</name>
<comment type="caution">
    <text evidence="4">The sequence shown here is derived from an EMBL/GenBank/DDBJ whole genome shotgun (WGS) entry which is preliminary data.</text>
</comment>